<dbReference type="AlphaFoldDB" id="A0A1K2IAH6"/>
<name>A0A1K2IAH6_9FLAO</name>
<gene>
    <name evidence="2" type="ORF">SAMN05428642_101107</name>
</gene>
<sequence>MKRFNILFITIILIINLWNCNNPNINFQEDLVEEENSNGNTSRTVDDVRQDFQDFDLQPGINDVSLESTTEGLFWNFRVIVPEGTGISNKKPLIFSLHGGAQNINPEAHKSTDCLISPGLNDIIDAYIISPNSNAKLWYDQNNQIQILALLDLASSYLYVNTNKIVITGYSDGGNGSWFYSQYYPNKFSAAIPMATSYNTIKNNGIIDPIEIPLYVIHGANDELFPLETTQSYVNKSIEAGSDIQFVIAKDLDHYQVCDYVPYLRDAAQWLVNTVWD</sequence>
<protein>
    <submittedName>
        <fullName evidence="2">Dienelactone hydrolase family protein</fullName>
    </submittedName>
</protein>
<dbReference type="SUPFAM" id="SSF53474">
    <property type="entry name" value="alpha/beta-Hydrolases"/>
    <property type="match status" value="1"/>
</dbReference>
<dbReference type="Gene3D" id="3.40.50.1820">
    <property type="entry name" value="alpha/beta hydrolase"/>
    <property type="match status" value="1"/>
</dbReference>
<dbReference type="Pfam" id="PF01738">
    <property type="entry name" value="DLH"/>
    <property type="match status" value="1"/>
</dbReference>
<keyword evidence="3" id="KW-1185">Reference proteome</keyword>
<evidence type="ECO:0000313" key="3">
    <source>
        <dbReference type="Proteomes" id="UP000182544"/>
    </source>
</evidence>
<dbReference type="Proteomes" id="UP000182544">
    <property type="component" value="Unassembled WGS sequence"/>
</dbReference>
<dbReference type="EMBL" id="FPKV01000001">
    <property type="protein sequence ID" value="SFZ89274.1"/>
    <property type="molecule type" value="Genomic_DNA"/>
</dbReference>
<dbReference type="GO" id="GO:0016787">
    <property type="term" value="F:hydrolase activity"/>
    <property type="evidence" value="ECO:0007669"/>
    <property type="project" value="UniProtKB-KW"/>
</dbReference>
<evidence type="ECO:0000259" key="1">
    <source>
        <dbReference type="Pfam" id="PF01738"/>
    </source>
</evidence>
<accession>A0A1K2IAH6</accession>
<dbReference type="RefSeq" id="WP_072399599.1">
    <property type="nucleotide sequence ID" value="NZ_FPKV01000001.1"/>
</dbReference>
<reference evidence="2 3" key="1">
    <citation type="submission" date="2016-10" db="EMBL/GenBank/DDBJ databases">
        <authorList>
            <person name="de Groot N.N."/>
        </authorList>
    </citation>
    <scope>NUCLEOTIDE SEQUENCE [LARGE SCALE GENOMIC DNA]</scope>
    <source>
        <strain evidence="2 3">DSM 18180</strain>
    </source>
</reference>
<keyword evidence="2" id="KW-0378">Hydrolase</keyword>
<feature type="domain" description="Dienelactone hydrolase" evidence="1">
    <location>
        <begin position="148"/>
        <end position="255"/>
    </location>
</feature>
<dbReference type="InterPro" id="IPR002925">
    <property type="entry name" value="Dienelactn_hydro"/>
</dbReference>
<dbReference type="STRING" id="369401.SAMN05428642_101107"/>
<evidence type="ECO:0000313" key="2">
    <source>
        <dbReference type="EMBL" id="SFZ89274.1"/>
    </source>
</evidence>
<dbReference type="InterPro" id="IPR029058">
    <property type="entry name" value="AB_hydrolase_fold"/>
</dbReference>
<dbReference type="OrthoDB" id="9777090at2"/>
<proteinExistence type="predicted"/>
<organism evidence="2 3">
    <name type="scientific">Flaviramulus basaltis</name>
    <dbReference type="NCBI Taxonomy" id="369401"/>
    <lineage>
        <taxon>Bacteria</taxon>
        <taxon>Pseudomonadati</taxon>
        <taxon>Bacteroidota</taxon>
        <taxon>Flavobacteriia</taxon>
        <taxon>Flavobacteriales</taxon>
        <taxon>Flavobacteriaceae</taxon>
        <taxon>Flaviramulus</taxon>
    </lineage>
</organism>